<accession>A0AAW1UA76</accession>
<dbReference type="InterPro" id="IPR029526">
    <property type="entry name" value="PGBD"/>
</dbReference>
<gene>
    <name evidence="3" type="ORF">WA026_011778</name>
</gene>
<keyword evidence="4" id="KW-1185">Reference proteome</keyword>
<feature type="transmembrane region" description="Helical" evidence="1">
    <location>
        <begin position="12"/>
        <end position="29"/>
    </location>
</feature>
<dbReference type="PANTHER" id="PTHR46599">
    <property type="entry name" value="PIGGYBAC TRANSPOSABLE ELEMENT-DERIVED PROTEIN 4"/>
    <property type="match status" value="1"/>
</dbReference>
<evidence type="ECO:0000256" key="1">
    <source>
        <dbReference type="SAM" id="Phobius"/>
    </source>
</evidence>
<keyword evidence="1" id="KW-0472">Membrane</keyword>
<reference evidence="3 4" key="1">
    <citation type="submission" date="2023-03" db="EMBL/GenBank/DDBJ databases">
        <title>Genome insight into feeding habits of ladybird beetles.</title>
        <authorList>
            <person name="Li H.-S."/>
            <person name="Huang Y.-H."/>
            <person name="Pang H."/>
        </authorList>
    </citation>
    <scope>NUCLEOTIDE SEQUENCE [LARGE SCALE GENOMIC DNA]</scope>
    <source>
        <strain evidence="3">SYSU_2023b</strain>
        <tissue evidence="3">Whole body</tissue>
    </source>
</reference>
<sequence>MFSKPDKFGISFGFALMLIQSTCVMVSIFRRDESRPQNQSLGECVVLRLMDPYLNTGRNVTTDNSFTSISFAKKLIEKRTSTVGMVNKTRRDISATIKNASLSLYETHIHNSETCTITVYQGKPYKSVMMLSSLHSNVFVDPEEAKKKHNTVKFYNATKFE</sequence>
<dbReference type="EMBL" id="JARQZJ010000065">
    <property type="protein sequence ID" value="KAK9880541.1"/>
    <property type="molecule type" value="Genomic_DNA"/>
</dbReference>
<proteinExistence type="predicted"/>
<feature type="domain" description="PiggyBac transposable element-derived protein" evidence="2">
    <location>
        <begin position="3"/>
        <end position="156"/>
    </location>
</feature>
<dbReference type="Proteomes" id="UP001431783">
    <property type="component" value="Unassembled WGS sequence"/>
</dbReference>
<evidence type="ECO:0000259" key="2">
    <source>
        <dbReference type="Pfam" id="PF13843"/>
    </source>
</evidence>
<evidence type="ECO:0000313" key="4">
    <source>
        <dbReference type="Proteomes" id="UP001431783"/>
    </source>
</evidence>
<dbReference type="PANTHER" id="PTHR46599:SF6">
    <property type="entry name" value="DUAL SPECIFICITY PHOSPHATASE 26"/>
    <property type="match status" value="1"/>
</dbReference>
<evidence type="ECO:0000313" key="3">
    <source>
        <dbReference type="EMBL" id="KAK9880541.1"/>
    </source>
</evidence>
<dbReference type="Pfam" id="PF13843">
    <property type="entry name" value="DDE_Tnp_1_7"/>
    <property type="match status" value="1"/>
</dbReference>
<organism evidence="3 4">
    <name type="scientific">Henosepilachna vigintioctopunctata</name>
    <dbReference type="NCBI Taxonomy" id="420089"/>
    <lineage>
        <taxon>Eukaryota</taxon>
        <taxon>Metazoa</taxon>
        <taxon>Ecdysozoa</taxon>
        <taxon>Arthropoda</taxon>
        <taxon>Hexapoda</taxon>
        <taxon>Insecta</taxon>
        <taxon>Pterygota</taxon>
        <taxon>Neoptera</taxon>
        <taxon>Endopterygota</taxon>
        <taxon>Coleoptera</taxon>
        <taxon>Polyphaga</taxon>
        <taxon>Cucujiformia</taxon>
        <taxon>Coccinelloidea</taxon>
        <taxon>Coccinellidae</taxon>
        <taxon>Epilachninae</taxon>
        <taxon>Epilachnini</taxon>
        <taxon>Henosepilachna</taxon>
    </lineage>
</organism>
<keyword evidence="1" id="KW-1133">Transmembrane helix</keyword>
<comment type="caution">
    <text evidence="3">The sequence shown here is derived from an EMBL/GenBank/DDBJ whole genome shotgun (WGS) entry which is preliminary data.</text>
</comment>
<protein>
    <recommendedName>
        <fullName evidence="2">PiggyBac transposable element-derived protein domain-containing protein</fullName>
    </recommendedName>
</protein>
<keyword evidence="1" id="KW-0812">Transmembrane</keyword>
<name>A0AAW1UA76_9CUCU</name>
<dbReference type="AlphaFoldDB" id="A0AAW1UA76"/>